<dbReference type="InterPro" id="IPR050109">
    <property type="entry name" value="HTH-type_TetR-like_transc_reg"/>
</dbReference>
<organism evidence="6 7">
    <name type="scientific">Crossiella cryophila</name>
    <dbReference type="NCBI Taxonomy" id="43355"/>
    <lineage>
        <taxon>Bacteria</taxon>
        <taxon>Bacillati</taxon>
        <taxon>Actinomycetota</taxon>
        <taxon>Actinomycetes</taxon>
        <taxon>Pseudonocardiales</taxon>
        <taxon>Pseudonocardiaceae</taxon>
        <taxon>Crossiella</taxon>
    </lineage>
</organism>
<sequence length="205" mass="22791">MSEPKSRRRGAELEQAILDAAWAELSETGYNRLTIEAVAARAGTSKPVIYRRWSNRAELVLAAWNRRLPARMDPLPADTGSLRGDLVKMFSEIARRVEGMLSEMLAGVMGETFRHPEITAVLRERLHNSPLAEVLTKILAEAATRGELDPLELSPRLIQLPINLVRLEAIHGGEKITDDTIHALVDEVYLPLLRGLELTARQTAS</sequence>
<dbReference type="Pfam" id="PF16859">
    <property type="entry name" value="TetR_C_11"/>
    <property type="match status" value="1"/>
</dbReference>
<protein>
    <submittedName>
        <fullName evidence="6">AcrR family transcriptional regulator</fullName>
    </submittedName>
</protein>
<dbReference type="Proteomes" id="UP000533598">
    <property type="component" value="Unassembled WGS sequence"/>
</dbReference>
<dbReference type="SUPFAM" id="SSF48498">
    <property type="entry name" value="Tetracyclin repressor-like, C-terminal domain"/>
    <property type="match status" value="1"/>
</dbReference>
<feature type="domain" description="HTH tetR-type" evidence="5">
    <location>
        <begin position="11"/>
        <end position="71"/>
    </location>
</feature>
<feature type="DNA-binding region" description="H-T-H motif" evidence="4">
    <location>
        <begin position="34"/>
        <end position="53"/>
    </location>
</feature>
<dbReference type="SUPFAM" id="SSF46689">
    <property type="entry name" value="Homeodomain-like"/>
    <property type="match status" value="1"/>
</dbReference>
<dbReference type="InterPro" id="IPR036271">
    <property type="entry name" value="Tet_transcr_reg_TetR-rel_C_sf"/>
</dbReference>
<dbReference type="AlphaFoldDB" id="A0A7W7CFW1"/>
<dbReference type="Gene3D" id="1.10.10.60">
    <property type="entry name" value="Homeodomain-like"/>
    <property type="match status" value="1"/>
</dbReference>
<keyword evidence="3" id="KW-0804">Transcription</keyword>
<dbReference type="RefSeq" id="WP_185006097.1">
    <property type="nucleotide sequence ID" value="NZ_BAAAUI010000005.1"/>
</dbReference>
<comment type="caution">
    <text evidence="6">The sequence shown here is derived from an EMBL/GenBank/DDBJ whole genome shotgun (WGS) entry which is preliminary data.</text>
</comment>
<evidence type="ECO:0000256" key="1">
    <source>
        <dbReference type="ARBA" id="ARBA00023015"/>
    </source>
</evidence>
<dbReference type="Gene3D" id="1.10.357.10">
    <property type="entry name" value="Tetracycline Repressor, domain 2"/>
    <property type="match status" value="1"/>
</dbReference>
<dbReference type="InterPro" id="IPR009057">
    <property type="entry name" value="Homeodomain-like_sf"/>
</dbReference>
<dbReference type="GO" id="GO:0000976">
    <property type="term" value="F:transcription cis-regulatory region binding"/>
    <property type="evidence" value="ECO:0007669"/>
    <property type="project" value="TreeGrafter"/>
</dbReference>
<dbReference type="PROSITE" id="PS50977">
    <property type="entry name" value="HTH_TETR_2"/>
    <property type="match status" value="1"/>
</dbReference>
<evidence type="ECO:0000259" key="5">
    <source>
        <dbReference type="PROSITE" id="PS50977"/>
    </source>
</evidence>
<evidence type="ECO:0000256" key="2">
    <source>
        <dbReference type="ARBA" id="ARBA00023125"/>
    </source>
</evidence>
<proteinExistence type="predicted"/>
<keyword evidence="1" id="KW-0805">Transcription regulation</keyword>
<reference evidence="6 7" key="1">
    <citation type="submission" date="2020-08" db="EMBL/GenBank/DDBJ databases">
        <title>Sequencing the genomes of 1000 actinobacteria strains.</title>
        <authorList>
            <person name="Klenk H.-P."/>
        </authorList>
    </citation>
    <scope>NUCLEOTIDE SEQUENCE [LARGE SCALE GENOMIC DNA]</scope>
    <source>
        <strain evidence="6 7">DSM 44230</strain>
    </source>
</reference>
<dbReference type="Pfam" id="PF00440">
    <property type="entry name" value="TetR_N"/>
    <property type="match status" value="1"/>
</dbReference>
<evidence type="ECO:0000256" key="4">
    <source>
        <dbReference type="PROSITE-ProRule" id="PRU00335"/>
    </source>
</evidence>
<dbReference type="PRINTS" id="PR00455">
    <property type="entry name" value="HTHTETR"/>
</dbReference>
<dbReference type="InterPro" id="IPR001647">
    <property type="entry name" value="HTH_TetR"/>
</dbReference>
<name>A0A7W7CFW1_9PSEU</name>
<dbReference type="PANTHER" id="PTHR30055:SF148">
    <property type="entry name" value="TETR-FAMILY TRANSCRIPTIONAL REGULATOR"/>
    <property type="match status" value="1"/>
</dbReference>
<keyword evidence="7" id="KW-1185">Reference proteome</keyword>
<evidence type="ECO:0000313" key="7">
    <source>
        <dbReference type="Proteomes" id="UP000533598"/>
    </source>
</evidence>
<keyword evidence="2 4" id="KW-0238">DNA-binding</keyword>
<dbReference type="InterPro" id="IPR011075">
    <property type="entry name" value="TetR_C"/>
</dbReference>
<evidence type="ECO:0000313" key="6">
    <source>
        <dbReference type="EMBL" id="MBB4680355.1"/>
    </source>
</evidence>
<dbReference type="GO" id="GO:0003700">
    <property type="term" value="F:DNA-binding transcription factor activity"/>
    <property type="evidence" value="ECO:0007669"/>
    <property type="project" value="TreeGrafter"/>
</dbReference>
<evidence type="ECO:0000256" key="3">
    <source>
        <dbReference type="ARBA" id="ARBA00023163"/>
    </source>
</evidence>
<accession>A0A7W7CFW1</accession>
<gene>
    <name evidence="6" type="ORF">HNR67_006473</name>
</gene>
<dbReference type="PANTHER" id="PTHR30055">
    <property type="entry name" value="HTH-TYPE TRANSCRIPTIONAL REGULATOR RUTR"/>
    <property type="match status" value="1"/>
</dbReference>
<dbReference type="EMBL" id="JACHMH010000001">
    <property type="protein sequence ID" value="MBB4680355.1"/>
    <property type="molecule type" value="Genomic_DNA"/>
</dbReference>